<dbReference type="InterPro" id="IPR003137">
    <property type="entry name" value="PA_domain"/>
</dbReference>
<dbReference type="SUPFAM" id="SSF52025">
    <property type="entry name" value="PA domain"/>
    <property type="match status" value="1"/>
</dbReference>
<feature type="chain" id="PRO_5004095255" evidence="1">
    <location>
        <begin position="24"/>
        <end position="424"/>
    </location>
</feature>
<dbReference type="RefSeq" id="WP_003387296.1">
    <property type="nucleotide sequence ID" value="NZ_APBN01000002.1"/>
</dbReference>
<dbReference type="GeneID" id="89500275"/>
<evidence type="ECO:0000259" key="3">
    <source>
        <dbReference type="Pfam" id="PF04389"/>
    </source>
</evidence>
<keyword evidence="4" id="KW-0645">Protease</keyword>
<dbReference type="InterPro" id="IPR007484">
    <property type="entry name" value="Peptidase_M28"/>
</dbReference>
<dbReference type="InterPro" id="IPR046450">
    <property type="entry name" value="PA_dom_sf"/>
</dbReference>
<dbReference type="SUPFAM" id="SSF53187">
    <property type="entry name" value="Zn-dependent exopeptidases"/>
    <property type="match status" value="1"/>
</dbReference>
<dbReference type="InterPro" id="IPR039373">
    <property type="entry name" value="Peptidase_M28B"/>
</dbReference>
<dbReference type="PANTHER" id="PTHR10404:SF46">
    <property type="entry name" value="VACUOLAR PROTEIN SORTING-ASSOCIATED PROTEIN 70"/>
    <property type="match status" value="1"/>
</dbReference>
<dbReference type="GO" id="GO:0004177">
    <property type="term" value="F:aminopeptidase activity"/>
    <property type="evidence" value="ECO:0007669"/>
    <property type="project" value="UniProtKB-KW"/>
</dbReference>
<name>M8DJI4_9BACL</name>
<dbReference type="STRING" id="1300222.I532_07105"/>
<organism evidence="4 5">
    <name type="scientific">Brevibacillus borstelensis AK1</name>
    <dbReference type="NCBI Taxonomy" id="1300222"/>
    <lineage>
        <taxon>Bacteria</taxon>
        <taxon>Bacillati</taxon>
        <taxon>Bacillota</taxon>
        <taxon>Bacilli</taxon>
        <taxon>Bacillales</taxon>
        <taxon>Paenibacillaceae</taxon>
        <taxon>Brevibacillus</taxon>
    </lineage>
</organism>
<dbReference type="Gene3D" id="3.40.630.10">
    <property type="entry name" value="Zn peptidases"/>
    <property type="match status" value="1"/>
</dbReference>
<dbReference type="PATRIC" id="fig|1300222.3.peg.1457"/>
<dbReference type="AlphaFoldDB" id="M8DJI4"/>
<dbReference type="PANTHER" id="PTHR10404">
    <property type="entry name" value="N-ACETYLATED-ALPHA-LINKED ACIDIC DIPEPTIDASE"/>
    <property type="match status" value="1"/>
</dbReference>
<accession>M8DJI4</accession>
<evidence type="ECO:0000256" key="1">
    <source>
        <dbReference type="SAM" id="SignalP"/>
    </source>
</evidence>
<keyword evidence="1" id="KW-0732">Signal</keyword>
<keyword evidence="4" id="KW-0378">Hydrolase</keyword>
<dbReference type="Gene3D" id="3.50.30.30">
    <property type="match status" value="1"/>
</dbReference>
<dbReference type="Pfam" id="PF04389">
    <property type="entry name" value="Peptidase_M28"/>
    <property type="match status" value="1"/>
</dbReference>
<evidence type="ECO:0000313" key="4">
    <source>
        <dbReference type="EMBL" id="EMT53763.1"/>
    </source>
</evidence>
<gene>
    <name evidence="4" type="ORF">I532_07105</name>
</gene>
<feature type="domain" description="PA" evidence="2">
    <location>
        <begin position="118"/>
        <end position="195"/>
    </location>
</feature>
<reference evidence="4 5" key="1">
    <citation type="submission" date="2013-03" db="EMBL/GenBank/DDBJ databases">
        <title>Assembly of a new bacterial strain Brevibacillus borstelensis AK1.</title>
        <authorList>
            <person name="Rajan I."/>
            <person name="PoliReddy D."/>
            <person name="Sugumar T."/>
            <person name="Rathinam K."/>
            <person name="Alqarawi S."/>
            <person name="Khalil A.B."/>
            <person name="Sivakumar N."/>
        </authorList>
    </citation>
    <scope>NUCLEOTIDE SEQUENCE [LARGE SCALE GENOMIC DNA]</scope>
    <source>
        <strain evidence="4 5">AK1</strain>
    </source>
</reference>
<keyword evidence="4" id="KW-0031">Aminopeptidase</keyword>
<feature type="domain" description="Peptidase M28" evidence="3">
    <location>
        <begin position="223"/>
        <end position="351"/>
    </location>
</feature>
<dbReference type="Pfam" id="PF02225">
    <property type="entry name" value="PA"/>
    <property type="match status" value="1"/>
</dbReference>
<dbReference type="EMBL" id="APBN01000002">
    <property type="protein sequence ID" value="EMT53763.1"/>
    <property type="molecule type" value="Genomic_DNA"/>
</dbReference>
<protein>
    <submittedName>
        <fullName evidence="4">Aminopeptidase</fullName>
    </submittedName>
</protein>
<proteinExistence type="predicted"/>
<dbReference type="Proteomes" id="UP000012081">
    <property type="component" value="Unassembled WGS sequence"/>
</dbReference>
<feature type="signal peptide" evidence="1">
    <location>
        <begin position="1"/>
        <end position="23"/>
    </location>
</feature>
<sequence>MKWLITVFIAWGSLMFFPGPAGAEAGGQADTDRLLEHVEKLSTAPRIPATESEFRAVVYIEEWLRIFGYQTKLLPFSYYVYTEPKQISLQVPEIRGKTWAPRSVLFGPAGEATGAVLDVGTGTQQDFARADIEGKIVFVRPGGMSEAEKVRHAAAAGAKGIILTQGANAPRPSLGGPLDMHVPVLAVSPAEGEQLGQLLQKGEKLTATLKVSGASIIKKTSYNLTAELKPNNGNTGQIVLVAAHHDASFAAREENDASGIAVLLETARLLTAQQRDTEVRFVSLGAASDGGRGLDDYVRSLTDAERTKIAAFLYLGNVRQQDGELAVYTSNGKRNLAADLLDAKGAGFSSAAPQEVLSRLGRIAQANIPNAVQIVRVAASQSGKNVPEKKSDGEKLTDAVRTVVDAITTMTDPGSGPYPLPDSR</sequence>
<evidence type="ECO:0000313" key="5">
    <source>
        <dbReference type="Proteomes" id="UP000012081"/>
    </source>
</evidence>
<keyword evidence="5" id="KW-1185">Reference proteome</keyword>
<comment type="caution">
    <text evidence="4">The sequence shown here is derived from an EMBL/GenBank/DDBJ whole genome shotgun (WGS) entry which is preliminary data.</text>
</comment>
<evidence type="ECO:0000259" key="2">
    <source>
        <dbReference type="Pfam" id="PF02225"/>
    </source>
</evidence>